<feature type="region of interest" description="Disordered" evidence="1">
    <location>
        <begin position="121"/>
        <end position="253"/>
    </location>
</feature>
<evidence type="ECO:0000313" key="2">
    <source>
        <dbReference type="EMBL" id="KAJ2800899.1"/>
    </source>
</evidence>
<feature type="compositionally biased region" description="Low complexity" evidence="1">
    <location>
        <begin position="466"/>
        <end position="477"/>
    </location>
</feature>
<feature type="region of interest" description="Disordered" evidence="1">
    <location>
        <begin position="266"/>
        <end position="341"/>
    </location>
</feature>
<feature type="compositionally biased region" description="Low complexity" evidence="1">
    <location>
        <begin position="424"/>
        <end position="437"/>
    </location>
</feature>
<keyword evidence="3" id="KW-1185">Reference proteome</keyword>
<feature type="region of interest" description="Disordered" evidence="1">
    <location>
        <begin position="1"/>
        <end position="108"/>
    </location>
</feature>
<dbReference type="Proteomes" id="UP001140094">
    <property type="component" value="Unassembled WGS sequence"/>
</dbReference>
<protein>
    <submittedName>
        <fullName evidence="2">Uncharacterized protein</fullName>
    </submittedName>
</protein>
<evidence type="ECO:0000313" key="3">
    <source>
        <dbReference type="Proteomes" id="UP001140094"/>
    </source>
</evidence>
<feature type="compositionally biased region" description="Polar residues" evidence="1">
    <location>
        <begin position="309"/>
        <end position="336"/>
    </location>
</feature>
<dbReference type="AlphaFoldDB" id="A0A9W8LTM7"/>
<evidence type="ECO:0000256" key="1">
    <source>
        <dbReference type="SAM" id="MobiDB-lite"/>
    </source>
</evidence>
<dbReference type="OrthoDB" id="5595699at2759"/>
<proteinExistence type="predicted"/>
<comment type="caution">
    <text evidence="2">The sequence shown here is derived from an EMBL/GenBank/DDBJ whole genome shotgun (WGS) entry which is preliminary data.</text>
</comment>
<feature type="compositionally biased region" description="Low complexity" evidence="1">
    <location>
        <begin position="240"/>
        <end position="253"/>
    </location>
</feature>
<name>A0A9W8LTM7_9FUNG</name>
<feature type="compositionally biased region" description="Basic and acidic residues" evidence="1">
    <location>
        <begin position="18"/>
        <end position="30"/>
    </location>
</feature>
<accession>A0A9W8LTM7</accession>
<feature type="compositionally biased region" description="Low complexity" evidence="1">
    <location>
        <begin position="82"/>
        <end position="94"/>
    </location>
</feature>
<feature type="non-terminal residue" evidence="2">
    <location>
        <position position="486"/>
    </location>
</feature>
<gene>
    <name evidence="2" type="ORF">H4R20_003884</name>
</gene>
<organism evidence="2 3">
    <name type="scientific">Coemansia guatemalensis</name>
    <dbReference type="NCBI Taxonomy" id="2761395"/>
    <lineage>
        <taxon>Eukaryota</taxon>
        <taxon>Fungi</taxon>
        <taxon>Fungi incertae sedis</taxon>
        <taxon>Zoopagomycota</taxon>
        <taxon>Kickxellomycotina</taxon>
        <taxon>Kickxellomycetes</taxon>
        <taxon>Kickxellales</taxon>
        <taxon>Kickxellaceae</taxon>
        <taxon>Coemansia</taxon>
    </lineage>
</organism>
<sequence>MDGRSDTAAEEATSAKVQHSDDSSNSRDCDASCAAIPRSPLVPAADLHGTPTTTRRVGGNSGGGLGLHPPSTHSPENASMYSSQSGIDSASSGSKPPSQKSTSMSLVRRLRRLSSAALHGKVNRLFSRPHNTSQDSLASGAPMSPSAPSSPSPAHSHAFPVRPSSGIAIPGHATPPACPTGEWRASNVPNLPPLPPKPLSSRRSRALTEITPLAVRGRMEPAAEVAPGTETQSPRKAVSPGAKAANAPPAASPLLRKSFHALNNASSRDDMRASGRSPKGMAKQPSSTNLVPATPASKPARNKSPKLIRSSSHTPHANDGQVLSITSNTPQESTGGSYAPNASHRLSYQLASNHTNSQAYQAAQTPSPPDRTAGRSQARIAAGSGTPTMQRRRTALATLRWPSGNGKDQEDQSSSPLPPPPLLPKRSSTTRTKQSSSNDASADFPSDLLSSHQVRSRMGSELLHQASTDTSARSSTSLISDSARSW</sequence>
<dbReference type="EMBL" id="JANBUO010000905">
    <property type="protein sequence ID" value="KAJ2800899.1"/>
    <property type="molecule type" value="Genomic_DNA"/>
</dbReference>
<feature type="region of interest" description="Disordered" evidence="1">
    <location>
        <begin position="356"/>
        <end position="486"/>
    </location>
</feature>
<reference evidence="2" key="1">
    <citation type="submission" date="2022-07" db="EMBL/GenBank/DDBJ databases">
        <title>Phylogenomic reconstructions and comparative analyses of Kickxellomycotina fungi.</title>
        <authorList>
            <person name="Reynolds N.K."/>
            <person name="Stajich J.E."/>
            <person name="Barry K."/>
            <person name="Grigoriev I.V."/>
            <person name="Crous P."/>
            <person name="Smith M.E."/>
        </authorList>
    </citation>
    <scope>NUCLEOTIDE SEQUENCE</scope>
    <source>
        <strain evidence="2">NRRL 1565</strain>
    </source>
</reference>
<feature type="compositionally biased region" description="Polar residues" evidence="1">
    <location>
        <begin position="356"/>
        <end position="365"/>
    </location>
</feature>
<feature type="compositionally biased region" description="Low complexity" evidence="1">
    <location>
        <begin position="136"/>
        <end position="158"/>
    </location>
</feature>